<dbReference type="RefSeq" id="WP_210219199.1">
    <property type="nucleotide sequence ID" value="NZ_CP072793.1"/>
</dbReference>
<sequence>MKLERSKLSLLLVMTTIGFSFPFGIAVAQDFNFNNNIPRLPTTPLRPTNSLSQCLADLKADGFSFQILERKSKFQAKVRITGTVLNYSDLNYTVPSAASPTTITLYREGPRVALKSVAVRRVKGSYALSYDQEWNTRSPAEGEFPWIFSLGIGDENKGCNLNNNRVEWNSEPINAYLRRTAGNY</sequence>
<accession>A0A975IHH0</accession>
<evidence type="ECO:0000313" key="1">
    <source>
        <dbReference type="EMBL" id="QTR53689.1"/>
    </source>
</evidence>
<name>A0A975IHH0_9GAMM</name>
<evidence type="ECO:0000313" key="2">
    <source>
        <dbReference type="Proteomes" id="UP000672009"/>
    </source>
</evidence>
<dbReference type="EMBL" id="CP072793">
    <property type="protein sequence ID" value="QTR53689.1"/>
    <property type="molecule type" value="Genomic_DNA"/>
</dbReference>
<dbReference type="AlphaFoldDB" id="A0A975IHH0"/>
<protein>
    <submittedName>
        <fullName evidence="1">Uncharacterized protein</fullName>
    </submittedName>
</protein>
<proteinExistence type="predicted"/>
<keyword evidence="2" id="KW-1185">Reference proteome</keyword>
<dbReference type="Proteomes" id="UP000672009">
    <property type="component" value="Chromosome"/>
</dbReference>
<dbReference type="KEGG" id="tun:J9260_00945"/>
<organism evidence="1 2">
    <name type="scientific">Thiothrix unzii</name>
    <dbReference type="NCBI Taxonomy" id="111769"/>
    <lineage>
        <taxon>Bacteria</taxon>
        <taxon>Pseudomonadati</taxon>
        <taxon>Pseudomonadota</taxon>
        <taxon>Gammaproteobacteria</taxon>
        <taxon>Thiotrichales</taxon>
        <taxon>Thiotrichaceae</taxon>
        <taxon>Thiothrix</taxon>
    </lineage>
</organism>
<reference evidence="1" key="1">
    <citation type="submission" date="2021-04" db="EMBL/GenBank/DDBJ databases">
        <title>Genomics, taxonomy and metabolism of representatives of sulfur bacteria of the genus Thiothrix: Thiothrix fructosivorans QT, Thiothrix unzii A1T and three new species, Thiothrix subterranea sp. nov., Thiothrix litoralis sp. nov. and 'Candidatus Thiothrix anitrata' sp. nov.</title>
        <authorList>
            <person name="Ravin N.V."/>
            <person name="Smolyakov D."/>
            <person name="Rudenko T.S."/>
            <person name="Mardanov A.V."/>
            <person name="Beletsky A.V."/>
            <person name="Markov N.D."/>
            <person name="Fomenkov A.I."/>
            <person name="Roberts R.J."/>
            <person name="Karnachuk O.V."/>
            <person name="Novikov A."/>
            <person name="Grabovich M.Y."/>
        </authorList>
    </citation>
    <scope>NUCLEOTIDE SEQUENCE</scope>
    <source>
        <strain evidence="1">A1</strain>
    </source>
</reference>
<gene>
    <name evidence="1" type="ORF">J9260_00945</name>
</gene>